<dbReference type="Pfam" id="PF20696">
    <property type="entry name" value="UbiD_C"/>
    <property type="match status" value="1"/>
</dbReference>
<dbReference type="EMBL" id="CP016397">
    <property type="protein sequence ID" value="ASQ45157.1"/>
    <property type="molecule type" value="Genomic_DNA"/>
</dbReference>
<comment type="cofactor">
    <cofactor evidence="1">
        <name>Mn(2+)</name>
        <dbReference type="ChEBI" id="CHEBI:29035"/>
    </cofactor>
    <text evidence="1">Binds 1 Mn(2+) per subunit.</text>
</comment>
<comment type="caution">
    <text evidence="1">Lacks conserved residue(s) required for the propagation of feature annotation.</text>
</comment>
<evidence type="ECO:0000259" key="2">
    <source>
        <dbReference type="Pfam" id="PF01977"/>
    </source>
</evidence>
<comment type="cofactor">
    <cofactor evidence="1">
        <name>prenylated FMN</name>
        <dbReference type="ChEBI" id="CHEBI:87746"/>
    </cofactor>
    <text evidence="1">Binds 1 prenylated FMN per subunit.</text>
</comment>
<keyword evidence="1 5" id="KW-0456">Lyase</keyword>
<dbReference type="Gene3D" id="3.40.1670.10">
    <property type="entry name" value="UbiD C-terminal domain-like"/>
    <property type="match status" value="1"/>
</dbReference>
<feature type="binding site" evidence="1">
    <location>
        <position position="233"/>
    </location>
    <ligand>
        <name>K(+)</name>
        <dbReference type="ChEBI" id="CHEBI:29103"/>
    </ligand>
</feature>
<keyword evidence="6" id="KW-1185">Reference proteome</keyword>
<keyword evidence="1" id="KW-0058">Aromatic hydrocarbons catabolism</keyword>
<comment type="function">
    <text evidence="1">Catalyzes the prenyl-FMN-dependent decarboxylation of pyrrole-2-carboxylate (P2C). Can also catalyze the carboxylation of pyrrole in the presence of elevated concentrations of CO(2) or bicarbonate.</text>
</comment>
<evidence type="ECO:0000259" key="3">
    <source>
        <dbReference type="Pfam" id="PF20695"/>
    </source>
</evidence>
<evidence type="ECO:0000256" key="1">
    <source>
        <dbReference type="HAMAP-Rule" id="MF_01983"/>
    </source>
</evidence>
<dbReference type="GO" id="GO:0034941">
    <property type="term" value="F:pyrrole-2-carboxylate decarboxylase activity"/>
    <property type="evidence" value="ECO:0007669"/>
    <property type="project" value="UniProtKB-EC"/>
</dbReference>
<feature type="binding site" evidence="1">
    <location>
        <position position="174"/>
    </location>
    <ligand>
        <name>prenylated FMN</name>
        <dbReference type="ChEBI" id="CHEBI:87746"/>
    </ligand>
</feature>
<feature type="binding site" evidence="1">
    <location>
        <position position="170"/>
    </location>
    <ligand>
        <name>K(+)</name>
        <dbReference type="ChEBI" id="CHEBI:29103"/>
    </ligand>
</feature>
<dbReference type="InterPro" id="IPR002830">
    <property type="entry name" value="UbiD"/>
</dbReference>
<feature type="domain" description="3-octaprenyl-4-hydroxybenzoate carboxy-lyase-like N-terminal" evidence="3">
    <location>
        <begin position="13"/>
        <end position="104"/>
    </location>
</feature>
<evidence type="ECO:0000313" key="5">
    <source>
        <dbReference type="EMBL" id="ASQ45157.1"/>
    </source>
</evidence>
<dbReference type="Gene3D" id="1.20.5.4570">
    <property type="match status" value="1"/>
</dbReference>
<dbReference type="Pfam" id="PF20695">
    <property type="entry name" value="UbiD_N"/>
    <property type="match status" value="1"/>
</dbReference>
<comment type="catalytic activity">
    <reaction evidence="1">
        <text>pyrrole-2-carboxylate + H2O = 1H-pyrrole + hydrogencarbonate</text>
        <dbReference type="Rhea" id="RHEA:31379"/>
        <dbReference type="ChEBI" id="CHEBI:15377"/>
        <dbReference type="ChEBI" id="CHEBI:17544"/>
        <dbReference type="ChEBI" id="CHEBI:19203"/>
        <dbReference type="ChEBI" id="CHEBI:27660"/>
        <dbReference type="EC" id="4.1.1.93"/>
    </reaction>
</comment>
<dbReference type="PANTHER" id="PTHR30108">
    <property type="entry name" value="3-OCTAPRENYL-4-HYDROXYBENZOATE CARBOXY-LYASE-RELATED"/>
    <property type="match status" value="1"/>
</dbReference>
<dbReference type="InterPro" id="IPR049381">
    <property type="entry name" value="UbiD-like_C"/>
</dbReference>
<feature type="domain" description="3-octaprenyl-4-hydroxybenzoate carboxy-lyase-like C-terminal" evidence="4">
    <location>
        <begin position="327"/>
        <end position="434"/>
    </location>
</feature>
<keyword evidence="1" id="KW-0288">FMN</keyword>
<dbReference type="InterPro" id="IPR032903">
    <property type="entry name" value="FDC-like"/>
</dbReference>
<feature type="binding site" evidence="1">
    <location>
        <position position="225"/>
    </location>
    <ligand>
        <name>K(+)</name>
        <dbReference type="ChEBI" id="CHEBI:29103"/>
    </ligand>
</feature>
<dbReference type="HAMAP" id="MF_01983">
    <property type="entry name" value="UbiD_FDC"/>
    <property type="match status" value="1"/>
</dbReference>
<dbReference type="EC" id="4.1.1.93" evidence="1"/>
<keyword evidence="1" id="KW-0630">Potassium</keyword>
<dbReference type="SUPFAM" id="SSF143968">
    <property type="entry name" value="UbiD C-terminal domain-like"/>
    <property type="match status" value="1"/>
</dbReference>
<name>A0A222NZX9_9GAMM</name>
<keyword evidence="1" id="KW-0479">Metal-binding</keyword>
<feature type="binding site" evidence="1">
    <location>
        <position position="191"/>
    </location>
    <ligand>
        <name>prenylated FMN</name>
        <dbReference type="ChEBI" id="CHEBI:87746"/>
    </ligand>
</feature>
<keyword evidence="1" id="KW-0210">Decarboxylase</keyword>
<evidence type="ECO:0000313" key="6">
    <source>
        <dbReference type="Proteomes" id="UP000201728"/>
    </source>
</evidence>
<sequence>MTKHLNDLREYLNELSKINEVQPIDQEVDLFLEAGAIIRRSYDLKAPAPLMSNLKYKNTKLNNGLRVLGASAGASRQPKLFLTRVAISLGLEPDATSQEIIEALVKLQCSTPIKPEIVSTGPCKENIFLGEKVDLEQLPAPQINQNDGGRYLNTFGTIVAKSVDGQWVNWGIARIMLLDKKRCVANVVPGQDTRKIQEEWFSQGKNMPVAIFQGGPPVIPFVSGMGVPSGVSERDLIGGYLGHPLQLVKCETVDLEVPATAEIVIEGEFSATEKAMEGPMGEFSGSICLASKNYNPVINVSAISYRNEGILPVVAGGYPIEENHSCWALGMSSKIYADLKNAGLPVTQCFIPFESAVHWLVITVDRNYIWHKKNRGKYSINTLIDEFKKVLFKIKPAIWMTKILIMADDIDASNINDVVWAFATRCHPDQHLLFPNEDLPMPLVGFLSDAEKKSLKCPKIIYNCLRPETWSKEEIPTPAKFETNWPKDIQEKVLKNWSEYGYTDLL</sequence>
<gene>
    <name evidence="5" type="primary">ubiD_2</name>
    <name evidence="5" type="ORF">clem_02995</name>
</gene>
<proteinExistence type="inferred from homology"/>
<organism evidence="5 6">
    <name type="scientific">Legionella clemsonensis</name>
    <dbReference type="NCBI Taxonomy" id="1867846"/>
    <lineage>
        <taxon>Bacteria</taxon>
        <taxon>Pseudomonadati</taxon>
        <taxon>Pseudomonadota</taxon>
        <taxon>Gammaproteobacteria</taxon>
        <taxon>Legionellales</taxon>
        <taxon>Legionellaceae</taxon>
        <taxon>Legionella</taxon>
    </lineage>
</organism>
<feature type="binding site" evidence="1">
    <location>
        <position position="233"/>
    </location>
    <ligand>
        <name>Mn(2+)</name>
        <dbReference type="ChEBI" id="CHEBI:29035"/>
    </ligand>
</feature>
<dbReference type="AlphaFoldDB" id="A0A222NZX9"/>
<protein>
    <recommendedName>
        <fullName evidence="1">Pyrrole-2-carboxylic acid decarboxylase</fullName>
        <shortName evidence="1">P2C decarboxylase</shortName>
        <ecNumber evidence="1">4.1.1.93</ecNumber>
    </recommendedName>
</protein>
<dbReference type="PANTHER" id="PTHR30108:SF17">
    <property type="entry name" value="FERULIC ACID DECARBOXYLASE 1"/>
    <property type="match status" value="1"/>
</dbReference>
<comment type="similarity">
    <text evidence="1">Belongs to the UbiD family. UbiD-like/FDC subfamily.</text>
</comment>
<dbReference type="KEGG" id="lcd:clem_02995"/>
<evidence type="ECO:0000259" key="4">
    <source>
        <dbReference type="Pfam" id="PF20696"/>
    </source>
</evidence>
<dbReference type="GO" id="GO:0005737">
    <property type="term" value="C:cytoplasm"/>
    <property type="evidence" value="ECO:0007669"/>
    <property type="project" value="TreeGrafter"/>
</dbReference>
<dbReference type="Pfam" id="PF01977">
    <property type="entry name" value="UbiD"/>
    <property type="match status" value="1"/>
</dbReference>
<dbReference type="Proteomes" id="UP000201728">
    <property type="component" value="Chromosome"/>
</dbReference>
<keyword evidence="1" id="KW-0464">Manganese</keyword>
<comment type="catalytic activity">
    <reaction evidence="1">
        <text>pyrrole-2-carboxylate + H(+) = 1H-pyrrole + CO2</text>
        <dbReference type="Rhea" id="RHEA:31375"/>
        <dbReference type="ChEBI" id="CHEBI:15378"/>
        <dbReference type="ChEBI" id="CHEBI:16526"/>
        <dbReference type="ChEBI" id="CHEBI:19203"/>
        <dbReference type="ChEBI" id="CHEBI:27660"/>
        <dbReference type="EC" id="4.1.1.93"/>
    </reaction>
</comment>
<accession>A0A222NZX9</accession>
<dbReference type="InterPro" id="IPR049383">
    <property type="entry name" value="UbiD-like_N"/>
</dbReference>
<dbReference type="GO" id="GO:0046872">
    <property type="term" value="F:metal ion binding"/>
    <property type="evidence" value="ECO:0007669"/>
    <property type="project" value="UniProtKB-KW"/>
</dbReference>
<dbReference type="GO" id="GO:0033494">
    <property type="term" value="P:ferulate metabolic process"/>
    <property type="evidence" value="ECO:0007669"/>
    <property type="project" value="TreeGrafter"/>
</dbReference>
<feature type="active site" description="Proton donor" evidence="1">
    <location>
        <position position="282"/>
    </location>
</feature>
<dbReference type="InterPro" id="IPR048304">
    <property type="entry name" value="UbiD_Rift_dom"/>
</dbReference>
<reference evidence="6" key="1">
    <citation type="submission" date="2016-07" db="EMBL/GenBank/DDBJ databases">
        <authorList>
            <person name="Florea S."/>
            <person name="Webb J.S."/>
            <person name="Jaromczyk J."/>
            <person name="Schardl C.L."/>
        </authorList>
    </citation>
    <scope>NUCLEOTIDE SEQUENCE [LARGE SCALE GENOMIC DNA]</scope>
    <source>
        <strain evidence="6">CDC-D5610</strain>
    </source>
</reference>
<dbReference type="SUPFAM" id="SSF50475">
    <property type="entry name" value="FMN-binding split barrel"/>
    <property type="match status" value="1"/>
</dbReference>
<dbReference type="NCBIfam" id="TIGR00148">
    <property type="entry name" value="UbiD family decarboxylase"/>
    <property type="match status" value="1"/>
</dbReference>
<dbReference type="GO" id="GO:0046281">
    <property type="term" value="P:cinnamic acid catabolic process"/>
    <property type="evidence" value="ECO:0007669"/>
    <property type="project" value="TreeGrafter"/>
</dbReference>
<feature type="binding site" evidence="1">
    <location>
        <position position="233"/>
    </location>
    <ligand>
        <name>prenylated FMN</name>
        <dbReference type="ChEBI" id="CHEBI:87746"/>
    </ligand>
</feature>
<comment type="cofactor">
    <cofactor evidence="1">
        <name>K(+)</name>
        <dbReference type="ChEBI" id="CHEBI:29103"/>
    </cofactor>
    <text evidence="1">Binds 1 K(+) per subunit.</text>
</comment>
<keyword evidence="1" id="KW-0285">Flavoprotein</keyword>
<comment type="subunit">
    <text evidence="1">Homodimer.</text>
</comment>
<feature type="domain" description="3-octaprenyl-4-hydroxybenzoate carboxy-lyase-like Rift-related" evidence="2">
    <location>
        <begin position="119"/>
        <end position="318"/>
    </location>
</feature>